<dbReference type="eggNOG" id="ENOG502SDB7">
    <property type="taxonomic scope" value="Eukaryota"/>
</dbReference>
<dbReference type="OrthoDB" id="538640at2759"/>
<organism evidence="2 3">
    <name type="scientific">Cordyceps militaris (strain CM01)</name>
    <name type="common">Caterpillar fungus</name>
    <dbReference type="NCBI Taxonomy" id="983644"/>
    <lineage>
        <taxon>Eukaryota</taxon>
        <taxon>Fungi</taxon>
        <taxon>Dikarya</taxon>
        <taxon>Ascomycota</taxon>
        <taxon>Pezizomycotina</taxon>
        <taxon>Sordariomycetes</taxon>
        <taxon>Hypocreomycetidae</taxon>
        <taxon>Hypocreales</taxon>
        <taxon>Cordycipitaceae</taxon>
        <taxon>Cordyceps</taxon>
    </lineage>
</organism>
<evidence type="ECO:0000256" key="1">
    <source>
        <dbReference type="RuleBase" id="RU365099"/>
    </source>
</evidence>
<dbReference type="AlphaFoldDB" id="G3JSY6"/>
<gene>
    <name evidence="1" type="primary">AIM41</name>
    <name evidence="2" type="ORF">CCM_09029</name>
</gene>
<dbReference type="HOGENOM" id="CLU_079430_0_0_1"/>
<reference evidence="2 3" key="1">
    <citation type="journal article" date="2011" name="Genome Biol.">
        <title>Genome sequence of the insect pathogenic fungus Cordyceps militaris, a valued traditional Chinese medicine.</title>
        <authorList>
            <person name="Zheng P."/>
            <person name="Xia Y."/>
            <person name="Xiao G."/>
            <person name="Xiong C."/>
            <person name="Hu X."/>
            <person name="Zhang S."/>
            <person name="Zheng H."/>
            <person name="Huang Y."/>
            <person name="Zhou Y."/>
            <person name="Wang S."/>
            <person name="Zhao G.P."/>
            <person name="Liu X."/>
            <person name="St Leger R.J."/>
            <person name="Wang C."/>
        </authorList>
    </citation>
    <scope>NUCLEOTIDE SEQUENCE [LARGE SCALE GENOMIC DNA]</scope>
    <source>
        <strain evidence="2 3">CM01</strain>
    </source>
</reference>
<sequence length="199" mass="20575">MSSRIATMALRARLSPGTLRAAPRFLVPTSRLSSSAADTPPPAPPLLQKLKGDLKTAMRAKDTERLSVLRGILAAHLNASKTATPIKTDAQLVALLRKMAAGNAEAAAEARAAGRADLADKEAAQGAVLHEYVQGSGVATLGAAELGALVESTVAEVRTAGAEGKSLFGDVMKKLSAKLEGKDVDRKTLADLVKKLVSS</sequence>
<dbReference type="FunCoup" id="G3JSY6">
    <property type="interactions" value="84"/>
</dbReference>
<dbReference type="RefSeq" id="XP_006674227.1">
    <property type="nucleotide sequence ID" value="XM_006674164.1"/>
</dbReference>
<dbReference type="SUPFAM" id="SSF89095">
    <property type="entry name" value="GatB/YqeY motif"/>
    <property type="match status" value="1"/>
</dbReference>
<protein>
    <recommendedName>
        <fullName evidence="1">Altered inheritance of mitochondria protein 41</fullName>
    </recommendedName>
</protein>
<dbReference type="OMA" id="AMGAVMK"/>
<dbReference type="GO" id="GO:0016884">
    <property type="term" value="F:carbon-nitrogen ligase activity, with glutamine as amido-N-donor"/>
    <property type="evidence" value="ECO:0007669"/>
    <property type="project" value="UniProtKB-UniRule"/>
</dbReference>
<dbReference type="InterPro" id="IPR019004">
    <property type="entry name" value="YqeY/Aim41"/>
</dbReference>
<dbReference type="InterPro" id="IPR003789">
    <property type="entry name" value="Asn/Gln_tRNA_amidoTrase-B-like"/>
</dbReference>
<name>G3JSY6_CORMM</name>
<dbReference type="Gene3D" id="1.10.1510.10">
    <property type="entry name" value="Uncharacterised protein YqeY/AIM41 PF09424, N-terminal domain"/>
    <property type="match status" value="1"/>
</dbReference>
<dbReference type="Pfam" id="PF09424">
    <property type="entry name" value="YqeY"/>
    <property type="match status" value="1"/>
</dbReference>
<evidence type="ECO:0000313" key="2">
    <source>
        <dbReference type="EMBL" id="EGX88982.1"/>
    </source>
</evidence>
<dbReference type="Gene3D" id="1.10.10.410">
    <property type="match status" value="1"/>
</dbReference>
<dbReference type="PANTHER" id="PTHR28055:SF1">
    <property type="entry name" value="ALTERED INHERITANCE OF MITOCHONDRIA PROTEIN 41, MITOCHONDRIAL"/>
    <property type="match status" value="1"/>
</dbReference>
<proteinExistence type="inferred from homology"/>
<dbReference type="InterPro" id="IPR042184">
    <property type="entry name" value="YqeY/Aim41_N"/>
</dbReference>
<comment type="subcellular location">
    <subcellularLocation>
        <location evidence="1">Mitochondrion</location>
    </subcellularLocation>
</comment>
<dbReference type="GO" id="GO:0016740">
    <property type="term" value="F:transferase activity"/>
    <property type="evidence" value="ECO:0007669"/>
    <property type="project" value="UniProtKB-KW"/>
</dbReference>
<dbReference type="VEuPathDB" id="FungiDB:CCM_09029"/>
<dbReference type="GeneID" id="18171033"/>
<dbReference type="Proteomes" id="UP000001610">
    <property type="component" value="Unassembled WGS sequence"/>
</dbReference>
<dbReference type="InterPro" id="IPR023168">
    <property type="entry name" value="GatB_Yqey_C_2"/>
</dbReference>
<keyword evidence="2" id="KW-0808">Transferase</keyword>
<keyword evidence="1" id="KW-0496">Mitochondrion</keyword>
<dbReference type="InParanoid" id="G3JSY6"/>
<keyword evidence="3" id="KW-1185">Reference proteome</keyword>
<evidence type="ECO:0000313" key="3">
    <source>
        <dbReference type="Proteomes" id="UP000001610"/>
    </source>
</evidence>
<dbReference type="EMBL" id="JH126405">
    <property type="protein sequence ID" value="EGX88982.1"/>
    <property type="molecule type" value="Genomic_DNA"/>
</dbReference>
<accession>G3JSY6</accession>
<dbReference type="PANTHER" id="PTHR28055">
    <property type="entry name" value="ALTERED INHERITANCE OF MITOCHONDRIA PROTEIN 41, MITOCHONDRIAL"/>
    <property type="match status" value="1"/>
</dbReference>
<comment type="similarity">
    <text evidence="1">Belongs to the AIM41 family.</text>
</comment>
<dbReference type="KEGG" id="cmt:CCM_09029"/>
<dbReference type="GO" id="GO:0005739">
    <property type="term" value="C:mitochondrion"/>
    <property type="evidence" value="ECO:0007669"/>
    <property type="project" value="UniProtKB-SubCell"/>
</dbReference>